<keyword evidence="3 4" id="KW-0964">Secreted</keyword>
<keyword evidence="5" id="KW-1185">Reference proteome</keyword>
<comment type="subcellular location">
    <subcellularLocation>
        <location evidence="4">Secreted</location>
        <location evidence="4">Extracellular space</location>
        <location evidence="4">Apoplast</location>
    </subcellularLocation>
</comment>
<proteinExistence type="inferred from homology"/>
<name>A0ABM0U747_CAMSA</name>
<evidence type="ECO:0000313" key="5">
    <source>
        <dbReference type="Proteomes" id="UP000694864"/>
    </source>
</evidence>
<dbReference type="RefSeq" id="XP_010436971.1">
    <property type="nucleotide sequence ID" value="XM_010438669.1"/>
</dbReference>
<comment type="function">
    <text evidence="4">Dirigent proteins impart stereoselectivity on the phenoxy radical-coupling reaction, yielding optically active lignans from two molecules of coniferyl alcohol in the biosynthesis of lignans, flavonolignans, and alkaloids and thus plays a central role in plant secondary metabolism.</text>
</comment>
<sequence length="207" mass="23047">MSSRPHLLINFSKFIIMKSGIITIFALCLSVAVMAHKEESYYSKTQPANLKEEKVTRVRFYLHDILSGKNPTAVRIAHDNLTRDANSPVGFGSLFVMDDPLTVGPEIHSKEIGNGRGMYVSASKEISKFTIVMYADLAFTTGKFNGSSISIFSRNPVAEESGEREIAIVGGRGKFRMARGFVKIKTHQIDMKTGDAILRYDATVYHY</sequence>
<keyword evidence="4" id="KW-0052">Apoplast</keyword>
<evidence type="ECO:0000256" key="4">
    <source>
        <dbReference type="RuleBase" id="RU363099"/>
    </source>
</evidence>
<reference evidence="6" key="2">
    <citation type="submission" date="2025-08" db="UniProtKB">
        <authorList>
            <consortium name="RefSeq"/>
        </authorList>
    </citation>
    <scope>IDENTIFICATION</scope>
    <source>
        <tissue evidence="6">Leaf</tissue>
    </source>
</reference>
<evidence type="ECO:0000313" key="6">
    <source>
        <dbReference type="RefSeq" id="XP_010436971.1"/>
    </source>
</evidence>
<dbReference type="GeneID" id="104720786"/>
<dbReference type="InterPro" id="IPR004265">
    <property type="entry name" value="Dirigent"/>
</dbReference>
<comment type="subunit">
    <text evidence="2 4">Homodimer.</text>
</comment>
<organism evidence="5 6">
    <name type="scientific">Camelina sativa</name>
    <name type="common">False flax</name>
    <name type="synonym">Myagrum sativum</name>
    <dbReference type="NCBI Taxonomy" id="90675"/>
    <lineage>
        <taxon>Eukaryota</taxon>
        <taxon>Viridiplantae</taxon>
        <taxon>Streptophyta</taxon>
        <taxon>Embryophyta</taxon>
        <taxon>Tracheophyta</taxon>
        <taxon>Spermatophyta</taxon>
        <taxon>Magnoliopsida</taxon>
        <taxon>eudicotyledons</taxon>
        <taxon>Gunneridae</taxon>
        <taxon>Pentapetalae</taxon>
        <taxon>rosids</taxon>
        <taxon>malvids</taxon>
        <taxon>Brassicales</taxon>
        <taxon>Brassicaceae</taxon>
        <taxon>Camelineae</taxon>
        <taxon>Camelina</taxon>
    </lineage>
</organism>
<dbReference type="PANTHER" id="PTHR21495">
    <property type="entry name" value="NUCLEOPORIN-RELATED"/>
    <property type="match status" value="1"/>
</dbReference>
<dbReference type="Pfam" id="PF03018">
    <property type="entry name" value="Dirigent"/>
    <property type="match status" value="1"/>
</dbReference>
<reference evidence="5" key="1">
    <citation type="journal article" date="2014" name="Nat. Commun.">
        <title>The emerging biofuel crop Camelina sativa retains a highly undifferentiated hexaploid genome structure.</title>
        <authorList>
            <person name="Kagale S."/>
            <person name="Koh C."/>
            <person name="Nixon J."/>
            <person name="Bollina V."/>
            <person name="Clarke W.E."/>
            <person name="Tuteja R."/>
            <person name="Spillane C."/>
            <person name="Robinson S.J."/>
            <person name="Links M.G."/>
            <person name="Clarke C."/>
            <person name="Higgins E.E."/>
            <person name="Huebert T."/>
            <person name="Sharpe A.G."/>
            <person name="Parkin I.A."/>
        </authorList>
    </citation>
    <scope>NUCLEOTIDE SEQUENCE [LARGE SCALE GENOMIC DNA]</scope>
    <source>
        <strain evidence="5">cv. DH55</strain>
    </source>
</reference>
<evidence type="ECO:0000256" key="2">
    <source>
        <dbReference type="ARBA" id="ARBA00011738"/>
    </source>
</evidence>
<comment type="similarity">
    <text evidence="1 4">Belongs to the plant dirigent protein family.</text>
</comment>
<dbReference type="Proteomes" id="UP000694864">
    <property type="component" value="Chromosome 11"/>
</dbReference>
<dbReference type="InterPro" id="IPR044859">
    <property type="entry name" value="Allene_oxi_cyc_Dirigent"/>
</dbReference>
<evidence type="ECO:0000256" key="3">
    <source>
        <dbReference type="ARBA" id="ARBA00022525"/>
    </source>
</evidence>
<protein>
    <recommendedName>
        <fullName evidence="4">Dirigent protein</fullName>
    </recommendedName>
</protein>
<dbReference type="Gene3D" id="2.40.480.10">
    <property type="entry name" value="Allene oxide cyclase-like"/>
    <property type="match status" value="1"/>
</dbReference>
<evidence type="ECO:0000256" key="1">
    <source>
        <dbReference type="ARBA" id="ARBA00010746"/>
    </source>
</evidence>
<gene>
    <name evidence="6" type="primary">LOC104720786</name>
</gene>
<accession>A0ABM0U747</accession>